<feature type="compositionally biased region" description="Polar residues" evidence="1">
    <location>
        <begin position="62"/>
        <end position="77"/>
    </location>
</feature>
<evidence type="ECO:0000313" key="3">
    <source>
        <dbReference type="Proteomes" id="UP001189624"/>
    </source>
</evidence>
<keyword evidence="3" id="KW-1185">Reference proteome</keyword>
<organism evidence="2 3">
    <name type="scientific">Sphenostylis stenocarpa</name>
    <dbReference type="NCBI Taxonomy" id="92480"/>
    <lineage>
        <taxon>Eukaryota</taxon>
        <taxon>Viridiplantae</taxon>
        <taxon>Streptophyta</taxon>
        <taxon>Embryophyta</taxon>
        <taxon>Tracheophyta</taxon>
        <taxon>Spermatophyta</taxon>
        <taxon>Magnoliopsida</taxon>
        <taxon>eudicotyledons</taxon>
        <taxon>Gunneridae</taxon>
        <taxon>Pentapetalae</taxon>
        <taxon>rosids</taxon>
        <taxon>fabids</taxon>
        <taxon>Fabales</taxon>
        <taxon>Fabaceae</taxon>
        <taxon>Papilionoideae</taxon>
        <taxon>50 kb inversion clade</taxon>
        <taxon>NPAAA clade</taxon>
        <taxon>indigoferoid/millettioid clade</taxon>
        <taxon>Phaseoleae</taxon>
        <taxon>Sphenostylis</taxon>
    </lineage>
</organism>
<sequence length="138" mass="15533">MSHYEPIRTTLFEPSLSRLLSVAHFHLTLAHPPLDPPHLSSRSSRRNHLHREPPPLTGAANPVQTATYHRNPYSQSTVSTTMNHQQFAFNHFAVTNNCCAPPKLHQCRSSHRDALDDHRELQASDLMQGHGPKAEVVP</sequence>
<dbReference type="AlphaFoldDB" id="A0AA86S419"/>
<evidence type="ECO:0000313" key="2">
    <source>
        <dbReference type="EMBL" id="CAJ1887298.1"/>
    </source>
</evidence>
<gene>
    <name evidence="2" type="ORF">AYBTSS11_LOCUS2835</name>
</gene>
<feature type="compositionally biased region" description="Low complexity" evidence="1">
    <location>
        <begin position="33"/>
        <end position="42"/>
    </location>
</feature>
<accession>A0AA86S419</accession>
<proteinExistence type="predicted"/>
<feature type="region of interest" description="Disordered" evidence="1">
    <location>
        <begin position="33"/>
        <end position="77"/>
    </location>
</feature>
<dbReference type="Gramene" id="rna-AYBTSS11_LOCUS2835">
    <property type="protein sequence ID" value="CAJ1887298.1"/>
    <property type="gene ID" value="gene-AYBTSS11_LOCUS2835"/>
</dbReference>
<name>A0AA86S419_9FABA</name>
<dbReference type="EMBL" id="OY731398">
    <property type="protein sequence ID" value="CAJ1887298.1"/>
    <property type="molecule type" value="Genomic_DNA"/>
</dbReference>
<evidence type="ECO:0000256" key="1">
    <source>
        <dbReference type="SAM" id="MobiDB-lite"/>
    </source>
</evidence>
<protein>
    <submittedName>
        <fullName evidence="2">Uncharacterized protein</fullName>
    </submittedName>
</protein>
<dbReference type="Proteomes" id="UP001189624">
    <property type="component" value="Chromosome 1"/>
</dbReference>
<reference evidence="2" key="1">
    <citation type="submission" date="2023-10" db="EMBL/GenBank/DDBJ databases">
        <authorList>
            <person name="Domelevo Entfellner J.-B."/>
        </authorList>
    </citation>
    <scope>NUCLEOTIDE SEQUENCE</scope>
</reference>